<reference evidence="2" key="2">
    <citation type="journal article" date="2020" name="Int. J. Med. Microbiol.">
        <title>Discovery of Paenibacillus larvae ERIC V: Phenotypic and genomic comparison to genotypes ERIC I-IV reveal different inventories of virulence factors which correlate with epidemiological prevalences of American Foulbrood.</title>
        <authorList>
            <person name="Beims H."/>
            <person name="Bunk B."/>
            <person name="Erler S."/>
            <person name="Mohr K.I."/>
            <person name="Sproer C."/>
            <person name="Pradella S."/>
            <person name="Gunther G."/>
            <person name="Rohde M."/>
            <person name="von der Ohe W."/>
            <person name="Steinert M."/>
        </authorList>
    </citation>
    <scope>NUCLEOTIDE SEQUENCE</scope>
    <source>
        <strain evidence="2">Eric_III</strain>
    </source>
</reference>
<evidence type="ECO:0000313" key="3">
    <source>
        <dbReference type="Proteomes" id="UP000239833"/>
    </source>
</evidence>
<name>A0A2L1U2M5_9BACL</name>
<evidence type="ECO:0000313" key="1">
    <source>
        <dbReference type="EMBL" id="AVF25064.1"/>
    </source>
</evidence>
<organism evidence="2 3">
    <name type="scientific">Paenibacillus larvae subsp. larvae</name>
    <dbReference type="NCBI Taxonomy" id="147375"/>
    <lineage>
        <taxon>Bacteria</taxon>
        <taxon>Bacillati</taxon>
        <taxon>Bacillota</taxon>
        <taxon>Bacilli</taxon>
        <taxon>Bacillales</taxon>
        <taxon>Paenibacillaceae</taxon>
        <taxon>Paenibacillus</taxon>
    </lineage>
</organism>
<proteinExistence type="predicted"/>
<accession>A0A2L1U2M5</accession>
<reference evidence="3" key="1">
    <citation type="submission" date="2017-02" db="EMBL/GenBank/DDBJ databases">
        <title>Delineation of Paenibacillus larvae strains originating from foulbrood outbreaks.</title>
        <authorList>
            <person name="Beims H."/>
            <person name="Bunk B."/>
            <person name="Sproeer C."/>
            <person name="Mohr K.I."/>
            <person name="Pradella S."/>
            <person name="Guenther G."/>
            <person name="Rohde M."/>
            <person name="von der Ohe W."/>
            <person name="Steinert M."/>
        </authorList>
    </citation>
    <scope>NUCLEOTIDE SEQUENCE [LARGE SCALE GENOMIC DNA]</scope>
    <source>
        <strain evidence="3">Eric_III</strain>
    </source>
</reference>
<dbReference type="EMBL" id="CP019655">
    <property type="protein sequence ID" value="AVF25064.1"/>
    <property type="molecule type" value="Genomic_DNA"/>
</dbReference>
<dbReference type="EMBL" id="CP019655">
    <property type="protein sequence ID" value="AVF27118.1"/>
    <property type="molecule type" value="Genomic_DNA"/>
</dbReference>
<dbReference type="AlphaFoldDB" id="A0A2L1U2M5"/>
<protein>
    <submittedName>
        <fullName evidence="2">Uncharacterized protein</fullName>
    </submittedName>
</protein>
<dbReference type="Proteomes" id="UP000239833">
    <property type="component" value="Chromosome"/>
</dbReference>
<sequence length="56" mass="6404">MIDNGMTRPYYTHELPVVTEDWPTCDCGSRAYLLIEGNLRCLDCAADEGVELLKRR</sequence>
<evidence type="ECO:0000313" key="2">
    <source>
        <dbReference type="EMBL" id="AVF27118.1"/>
    </source>
</evidence>
<gene>
    <name evidence="1" type="ORF">ERICIII_00857</name>
    <name evidence="2" type="ORF">ERICIII_02991</name>
</gene>